<sequence>MVSLISLSSMTLLVLAVVNGFVSCGALAIESQMYTGRGLQLNSPIQKDATPISLPDEGRLMQRRAAFGMIGNALMTTAVMTAGPEQTLAADEDGSKEDAAQKAVADAAAKQAAKERMEQRIAESKKNYRKPTDLVKERKDNTDYSCVASTGSPCPEGLVPVAVQKTVVEALEKFQ</sequence>
<evidence type="ECO:0000313" key="3">
    <source>
        <dbReference type="EMBL" id="CAE4661630.1"/>
    </source>
</evidence>
<protein>
    <submittedName>
        <fullName evidence="4">Uncharacterized protein</fullName>
    </submittedName>
</protein>
<accession>A0A6V2PAW6</accession>
<feature type="region of interest" description="Disordered" evidence="1">
    <location>
        <begin position="118"/>
        <end position="140"/>
    </location>
</feature>
<reference evidence="4" key="1">
    <citation type="submission" date="2021-01" db="EMBL/GenBank/DDBJ databases">
        <authorList>
            <person name="Corre E."/>
            <person name="Pelletier E."/>
            <person name="Niang G."/>
            <person name="Scheremetjew M."/>
            <person name="Finn R."/>
            <person name="Kale V."/>
            <person name="Holt S."/>
            <person name="Cochrane G."/>
            <person name="Meng A."/>
            <person name="Brown T."/>
            <person name="Cohen L."/>
        </authorList>
    </citation>
    <scope>NUCLEOTIDE SEQUENCE</scope>
    <source>
        <strain evidence="4">GSO104</strain>
    </source>
</reference>
<name>A0A6V2PAW6_9STRA</name>
<proteinExistence type="predicted"/>
<gene>
    <name evidence="3" type="ORF">DBRI00130_LOCUS41278</name>
    <name evidence="4" type="ORF">DBRI00130_LOCUS41279</name>
</gene>
<dbReference type="EMBL" id="HBNS01057363">
    <property type="protein sequence ID" value="CAE4661630.1"/>
    <property type="molecule type" value="Transcribed_RNA"/>
</dbReference>
<feature type="signal peptide" evidence="2">
    <location>
        <begin position="1"/>
        <end position="20"/>
    </location>
</feature>
<evidence type="ECO:0000256" key="2">
    <source>
        <dbReference type="SAM" id="SignalP"/>
    </source>
</evidence>
<keyword evidence="2" id="KW-0732">Signal</keyword>
<evidence type="ECO:0000313" key="4">
    <source>
        <dbReference type="EMBL" id="CAE4661632.1"/>
    </source>
</evidence>
<organism evidence="4">
    <name type="scientific">Ditylum brightwellii</name>
    <dbReference type="NCBI Taxonomy" id="49249"/>
    <lineage>
        <taxon>Eukaryota</taxon>
        <taxon>Sar</taxon>
        <taxon>Stramenopiles</taxon>
        <taxon>Ochrophyta</taxon>
        <taxon>Bacillariophyta</taxon>
        <taxon>Mediophyceae</taxon>
        <taxon>Lithodesmiophycidae</taxon>
        <taxon>Lithodesmiales</taxon>
        <taxon>Lithodesmiaceae</taxon>
        <taxon>Ditylum</taxon>
    </lineage>
</organism>
<feature type="chain" id="PRO_5036192634" evidence="2">
    <location>
        <begin position="21"/>
        <end position="175"/>
    </location>
</feature>
<dbReference type="AlphaFoldDB" id="A0A6V2PAW6"/>
<dbReference type="EMBL" id="HBNS01057364">
    <property type="protein sequence ID" value="CAE4661632.1"/>
    <property type="molecule type" value="Transcribed_RNA"/>
</dbReference>
<evidence type="ECO:0000256" key="1">
    <source>
        <dbReference type="SAM" id="MobiDB-lite"/>
    </source>
</evidence>